<organism evidence="1 2">
    <name type="scientific">Ligaoa zhengdingensis</name>
    <dbReference type="NCBI Taxonomy" id="2763658"/>
    <lineage>
        <taxon>Bacteria</taxon>
        <taxon>Bacillati</taxon>
        <taxon>Bacillota</taxon>
        <taxon>Clostridia</taxon>
        <taxon>Eubacteriales</taxon>
        <taxon>Oscillospiraceae</taxon>
        <taxon>Ligaoa</taxon>
    </lineage>
</organism>
<comment type="caution">
    <text evidence="1">The sequence shown here is derived from an EMBL/GenBank/DDBJ whole genome shotgun (WGS) entry which is preliminary data.</text>
</comment>
<dbReference type="AlphaFoldDB" id="A0A926DYJ9"/>
<evidence type="ECO:0000313" key="1">
    <source>
        <dbReference type="EMBL" id="MBC8545964.1"/>
    </source>
</evidence>
<gene>
    <name evidence="1" type="ORF">H8711_03290</name>
</gene>
<proteinExistence type="predicted"/>
<protein>
    <recommendedName>
        <fullName evidence="3">Colicin D immunity protein domain-containing protein</fullName>
    </recommendedName>
</protein>
<name>A0A926DYJ9_9FIRM</name>
<dbReference type="RefSeq" id="WP_249282118.1">
    <property type="nucleotide sequence ID" value="NZ_JACRST010000003.1"/>
</dbReference>
<evidence type="ECO:0008006" key="3">
    <source>
        <dbReference type="Google" id="ProtNLM"/>
    </source>
</evidence>
<dbReference type="EMBL" id="JACRST010000003">
    <property type="protein sequence ID" value="MBC8545964.1"/>
    <property type="molecule type" value="Genomic_DNA"/>
</dbReference>
<sequence>MDQKDELYYLLRAFLRGEYDIRTFCDAFYDVYYPDRPIKFMDEEEFKCFDKLANVISRYTPFEDDIKACPNAFYSKNDVNKAIITTCKLLGII</sequence>
<dbReference type="Proteomes" id="UP000653127">
    <property type="component" value="Unassembled WGS sequence"/>
</dbReference>
<accession>A0A926DYJ9</accession>
<keyword evidence="2" id="KW-1185">Reference proteome</keyword>
<reference evidence="1" key="1">
    <citation type="submission" date="2020-08" db="EMBL/GenBank/DDBJ databases">
        <title>Genome public.</title>
        <authorList>
            <person name="Liu C."/>
            <person name="Sun Q."/>
        </authorList>
    </citation>
    <scope>NUCLEOTIDE SEQUENCE</scope>
    <source>
        <strain evidence="1">NSJ-31</strain>
    </source>
</reference>
<evidence type="ECO:0000313" key="2">
    <source>
        <dbReference type="Proteomes" id="UP000653127"/>
    </source>
</evidence>